<feature type="domain" description="Chorismatase FkbO/Hyg5-like N-terminal" evidence="3">
    <location>
        <begin position="63"/>
        <end position="181"/>
    </location>
</feature>
<evidence type="ECO:0000313" key="5">
    <source>
        <dbReference type="Proteomes" id="UP000221961"/>
    </source>
</evidence>
<evidence type="ECO:0000256" key="1">
    <source>
        <dbReference type="PIRSR" id="PIRSR631038-1"/>
    </source>
</evidence>
<feature type="binding site" evidence="2">
    <location>
        <position position="214"/>
    </location>
    <ligand>
        <name>substrate</name>
    </ligand>
</feature>
<sequence length="330" mass="35694">MVFVRAVRSALSCDYENAATAVTGRRALAVVEFGAEEGPAQLRDGVPVVRIRAAATESAGFREVWTTDGDARTGHTDGLVYAHDDDILFCAGHIRHGDRYAAHTRERYAAAFGLADALGYPTLVRMWNYVGDINAANADGLEIYRDFCLGRAEAFAAHGKAMPAATGVGTHGSGVVFYFLSCRSGGVTHIENPRQIPAYRYPRRYGPKAPTFARATHLLPDGGSDTLFVSGTAAILGHETVCPGDVVRQCEVALANIRELVGEQNLGRYGIAKPYGLAAIRRAKVYVRHREHLEVVRRACAAALPPEAEIAYLVVDICRRDLLVEIEAVA</sequence>
<dbReference type="Proteomes" id="UP000221961">
    <property type="component" value="Chromosome"/>
</dbReference>
<protein>
    <recommendedName>
        <fullName evidence="3">Chorismatase FkbO/Hyg5-like N-terminal domain-containing protein</fullName>
    </recommendedName>
</protein>
<gene>
    <name evidence="4" type="ORF">CRH09_14150</name>
</gene>
<accession>A0A291RWZ3</accession>
<evidence type="ECO:0000259" key="3">
    <source>
        <dbReference type="Pfam" id="PF21168"/>
    </source>
</evidence>
<organism evidence="4 5">
    <name type="scientific">Nocardia terpenica</name>
    <dbReference type="NCBI Taxonomy" id="455432"/>
    <lineage>
        <taxon>Bacteria</taxon>
        <taxon>Bacillati</taxon>
        <taxon>Actinomycetota</taxon>
        <taxon>Actinomycetes</taxon>
        <taxon>Mycobacteriales</taxon>
        <taxon>Nocardiaceae</taxon>
        <taxon>Nocardia</taxon>
    </lineage>
</organism>
<dbReference type="InterPro" id="IPR031038">
    <property type="entry name" value="Chori_FkbO_Hyg5"/>
</dbReference>
<feature type="binding site" evidence="2">
    <location>
        <position position="144"/>
    </location>
    <ligand>
        <name>substrate</name>
    </ligand>
</feature>
<evidence type="ECO:0000256" key="2">
    <source>
        <dbReference type="PIRSR" id="PIRSR631038-2"/>
    </source>
</evidence>
<evidence type="ECO:0000313" key="4">
    <source>
        <dbReference type="EMBL" id="ATL71778.1"/>
    </source>
</evidence>
<dbReference type="CDD" id="cd06153">
    <property type="entry name" value="YjgF_YER057c_UK114_like_5"/>
    <property type="match status" value="1"/>
</dbReference>
<dbReference type="SUPFAM" id="SSF55298">
    <property type="entry name" value="YjgF-like"/>
    <property type="match status" value="1"/>
</dbReference>
<feature type="binding site" evidence="2">
    <location>
        <position position="151"/>
    </location>
    <ligand>
        <name>substrate</name>
    </ligand>
</feature>
<dbReference type="Gene3D" id="3.30.1330.40">
    <property type="entry name" value="RutC-like"/>
    <property type="match status" value="1"/>
</dbReference>
<name>A0A291RWZ3_9NOCA</name>
<proteinExistence type="predicted"/>
<dbReference type="InterPro" id="IPR049368">
    <property type="entry name" value="FkbO_Hyg5-like_N"/>
</dbReference>
<dbReference type="AlphaFoldDB" id="A0A291RWZ3"/>
<reference evidence="4 5" key="1">
    <citation type="submission" date="2017-10" db="EMBL/GenBank/DDBJ databases">
        <title>Comparative genomics between pathogenic Norcardia.</title>
        <authorList>
            <person name="Zeng L."/>
        </authorList>
    </citation>
    <scope>NUCLEOTIDE SEQUENCE [LARGE SCALE GENOMIC DNA]</scope>
    <source>
        <strain evidence="4 5">NC_YFY_NT001</strain>
    </source>
</reference>
<dbReference type="NCBIfam" id="TIGR04444">
    <property type="entry name" value="chori_FkbO_Hyg5"/>
    <property type="match status" value="1"/>
</dbReference>
<dbReference type="EMBL" id="CP023778">
    <property type="protein sequence ID" value="ATL71778.1"/>
    <property type="molecule type" value="Genomic_DNA"/>
</dbReference>
<dbReference type="InterPro" id="IPR035959">
    <property type="entry name" value="RutC-like_sf"/>
</dbReference>
<feature type="binding site" evidence="2">
    <location>
        <position position="201"/>
    </location>
    <ligand>
        <name>substrate</name>
    </ligand>
</feature>
<dbReference type="KEGG" id="ntp:CRH09_14150"/>
<feature type="active site" description="Proton acceptor" evidence="1">
    <location>
        <position position="325"/>
    </location>
</feature>
<dbReference type="Pfam" id="PF21168">
    <property type="entry name" value="FkbO_Hyg5-like_N"/>
    <property type="match status" value="1"/>
</dbReference>